<accession>A0A5C7F456</accession>
<evidence type="ECO:0000313" key="2">
    <source>
        <dbReference type="Proteomes" id="UP000321816"/>
    </source>
</evidence>
<dbReference type="OrthoDB" id="9837710at2"/>
<organism evidence="1 2">
    <name type="scientific">Alkalicoccus halolimnae</name>
    <dbReference type="NCBI Taxonomy" id="1667239"/>
    <lineage>
        <taxon>Bacteria</taxon>
        <taxon>Bacillati</taxon>
        <taxon>Bacillota</taxon>
        <taxon>Bacilli</taxon>
        <taxon>Bacillales</taxon>
        <taxon>Bacillaceae</taxon>
        <taxon>Alkalicoccus</taxon>
    </lineage>
</organism>
<proteinExistence type="predicted"/>
<sequence>MKIALFFIGAFLLLTGCFTDYEEEHMAEQNGVYYGMEFTVDEQLEARLVIDNRSEYDVFAGTETRDELGFISLYEDGERLITDPEGPSNDDMKSIRVNAGERETGASFSYDIEAGVTYVLAGQPLLRLSIIDGDVNNPEEVIGSGDETKIETEVTLDD</sequence>
<name>A0A5C7F456_9BACI</name>
<reference evidence="1 2" key="1">
    <citation type="submission" date="2024-01" db="EMBL/GenBank/DDBJ databases">
        <title>Complete Genome Sequence of Alkalicoccus halolimnae BZ-SZ-XJ29T, a Moderately Halophilic Bacterium Isolated from a Salt Lake.</title>
        <authorList>
            <person name="Zhao B."/>
        </authorList>
    </citation>
    <scope>NUCLEOTIDE SEQUENCE [LARGE SCALE GENOMIC DNA]</scope>
    <source>
        <strain evidence="1 2">BZ-SZ-XJ29</strain>
    </source>
</reference>
<evidence type="ECO:0000313" key="1">
    <source>
        <dbReference type="EMBL" id="WWD80478.1"/>
    </source>
</evidence>
<keyword evidence="2" id="KW-1185">Reference proteome</keyword>
<dbReference type="EMBL" id="CP144914">
    <property type="protein sequence ID" value="WWD80478.1"/>
    <property type="molecule type" value="Genomic_DNA"/>
</dbReference>
<gene>
    <name evidence="1" type="ORF">FTX54_002620</name>
</gene>
<protein>
    <submittedName>
        <fullName evidence="1">Uncharacterized protein</fullName>
    </submittedName>
</protein>
<dbReference type="PROSITE" id="PS51257">
    <property type="entry name" value="PROKAR_LIPOPROTEIN"/>
    <property type="match status" value="1"/>
</dbReference>
<dbReference type="KEGG" id="ahal:FTX54_002620"/>
<dbReference type="RefSeq" id="WP_147803958.1">
    <property type="nucleotide sequence ID" value="NZ_CP144914.1"/>
</dbReference>
<dbReference type="AlphaFoldDB" id="A0A5C7F456"/>
<dbReference type="Proteomes" id="UP000321816">
    <property type="component" value="Chromosome"/>
</dbReference>